<keyword evidence="3 7" id="KW-0812">Transmembrane</keyword>
<dbReference type="PANTHER" id="PTHR12483">
    <property type="entry name" value="SOLUTE CARRIER FAMILY 31 COPPER TRANSPORTERS"/>
    <property type="match status" value="1"/>
</dbReference>
<dbReference type="GeneID" id="19014881"/>
<evidence type="ECO:0000313" key="9">
    <source>
        <dbReference type="Proteomes" id="UP000198341"/>
    </source>
</evidence>
<keyword evidence="5 7" id="KW-1133">Transmembrane helix</keyword>
<keyword evidence="4 7" id="KW-0187">Copper transport</keyword>
<organism evidence="8 9">
    <name type="scientific">Bathycoccus prasinos</name>
    <dbReference type="NCBI Taxonomy" id="41875"/>
    <lineage>
        <taxon>Eukaryota</taxon>
        <taxon>Viridiplantae</taxon>
        <taxon>Chlorophyta</taxon>
        <taxon>Mamiellophyceae</taxon>
        <taxon>Mamiellales</taxon>
        <taxon>Bathycoccaceae</taxon>
        <taxon>Bathycoccus</taxon>
    </lineage>
</organism>
<proteinExistence type="inferred from homology"/>
<dbReference type="Proteomes" id="UP000198341">
    <property type="component" value="Chromosome 7"/>
</dbReference>
<dbReference type="KEGG" id="bpg:Bathy07g03920"/>
<dbReference type="EMBL" id="FO082272">
    <property type="protein sequence ID" value="CCO66063.1"/>
    <property type="molecule type" value="Genomic_DNA"/>
</dbReference>
<evidence type="ECO:0000256" key="2">
    <source>
        <dbReference type="ARBA" id="ARBA00006921"/>
    </source>
</evidence>
<dbReference type="InterPro" id="IPR007274">
    <property type="entry name" value="Cop_transporter"/>
</dbReference>
<keyword evidence="7" id="KW-0406">Ion transport</keyword>
<sequence length="187" mass="20717">MSQHAHYHHETQGNEMMMRAAATGSSVSSSSMPINFDFSRNVTLFRFQSNTGFEYFCVLLFTFTLAYVQEYIAFVRKKEEVVFGASVNASNSAYESLKDNNNTTNALPKDQHYSNARVLKHTAKYVAHASVSYILMLCVMSLNFGVFVSILLGLGVGSFTIGGGGGKHLYYHLRSRISSDVCHPVSS</sequence>
<feature type="transmembrane region" description="Helical" evidence="7">
    <location>
        <begin position="125"/>
        <end position="144"/>
    </location>
</feature>
<dbReference type="PANTHER" id="PTHR12483:SF27">
    <property type="entry name" value="COPPER TRANSPORT PROTEIN CTR1"/>
    <property type="match status" value="1"/>
</dbReference>
<keyword evidence="6 7" id="KW-0472">Membrane</keyword>
<dbReference type="STRING" id="41875.K8F176"/>
<evidence type="ECO:0000256" key="6">
    <source>
        <dbReference type="ARBA" id="ARBA00023136"/>
    </source>
</evidence>
<dbReference type="AlphaFoldDB" id="K8F176"/>
<evidence type="ECO:0000256" key="1">
    <source>
        <dbReference type="ARBA" id="ARBA00004141"/>
    </source>
</evidence>
<evidence type="ECO:0000256" key="5">
    <source>
        <dbReference type="ARBA" id="ARBA00022989"/>
    </source>
</evidence>
<evidence type="ECO:0000256" key="4">
    <source>
        <dbReference type="ARBA" id="ARBA00022796"/>
    </source>
</evidence>
<dbReference type="RefSeq" id="XP_007511975.1">
    <property type="nucleotide sequence ID" value="XM_007511913.1"/>
</dbReference>
<accession>K8F176</accession>
<evidence type="ECO:0000256" key="3">
    <source>
        <dbReference type="ARBA" id="ARBA00022692"/>
    </source>
</evidence>
<comment type="similarity">
    <text evidence="2 7">Belongs to the copper transporter (Ctr) (TC 1.A.56) family. SLC31A subfamily.</text>
</comment>
<evidence type="ECO:0000313" key="8">
    <source>
        <dbReference type="EMBL" id="CCO66063.1"/>
    </source>
</evidence>
<gene>
    <name evidence="8" type="ORF">Bathy07g03920</name>
</gene>
<protein>
    <recommendedName>
        <fullName evidence="7">Copper transport protein</fullName>
    </recommendedName>
</protein>
<name>K8F176_9CHLO</name>
<keyword evidence="9" id="KW-1185">Reference proteome</keyword>
<comment type="subcellular location">
    <subcellularLocation>
        <location evidence="1 7">Membrane</location>
        <topology evidence="1 7">Multi-pass membrane protein</topology>
    </subcellularLocation>
</comment>
<evidence type="ECO:0000256" key="7">
    <source>
        <dbReference type="RuleBase" id="RU367022"/>
    </source>
</evidence>
<dbReference type="GO" id="GO:0005375">
    <property type="term" value="F:copper ion transmembrane transporter activity"/>
    <property type="evidence" value="ECO:0007669"/>
    <property type="project" value="UniProtKB-UniRule"/>
</dbReference>
<keyword evidence="7" id="KW-0186">Copper</keyword>
<reference evidence="8 9" key="1">
    <citation type="submission" date="2011-10" db="EMBL/GenBank/DDBJ databases">
        <authorList>
            <person name="Genoscope - CEA"/>
        </authorList>
    </citation>
    <scope>NUCLEOTIDE SEQUENCE [LARGE SCALE GENOMIC DNA]</scope>
    <source>
        <strain evidence="8 9">RCC 1105</strain>
    </source>
</reference>
<keyword evidence="7" id="KW-0813">Transport</keyword>
<feature type="transmembrane region" description="Helical" evidence="7">
    <location>
        <begin position="52"/>
        <end position="68"/>
    </location>
</feature>
<dbReference type="Pfam" id="PF04145">
    <property type="entry name" value="Ctr"/>
    <property type="match status" value="1"/>
</dbReference>
<dbReference type="GO" id="GO:0005886">
    <property type="term" value="C:plasma membrane"/>
    <property type="evidence" value="ECO:0007669"/>
    <property type="project" value="TreeGrafter"/>
</dbReference>